<evidence type="ECO:0000313" key="1">
    <source>
        <dbReference type="EMBL" id="KKZ10860.1"/>
    </source>
</evidence>
<evidence type="ECO:0000313" key="2">
    <source>
        <dbReference type="Proteomes" id="UP000035054"/>
    </source>
</evidence>
<dbReference type="AlphaFoldDB" id="A0A6N3X2R8"/>
<organism evidence="1 2">
    <name type="scientific">Candidatus Synechococcus spongiarum 142</name>
    <dbReference type="NCBI Taxonomy" id="1608213"/>
    <lineage>
        <taxon>Bacteria</taxon>
        <taxon>Bacillati</taxon>
        <taxon>Cyanobacteriota</taxon>
        <taxon>Cyanophyceae</taxon>
        <taxon>Synechococcales</taxon>
        <taxon>Synechococcaceae</taxon>
        <taxon>Synechococcus</taxon>
    </lineage>
</organism>
<name>A0A6N3X2R8_9SYNE</name>
<proteinExistence type="predicted"/>
<accession>A0A6N3X2R8</accession>
<dbReference type="Proteomes" id="UP000035054">
    <property type="component" value="Unassembled WGS sequence"/>
</dbReference>
<protein>
    <submittedName>
        <fullName evidence="1">Uncharacterized protein</fullName>
    </submittedName>
</protein>
<comment type="caution">
    <text evidence="1">The sequence shown here is derived from an EMBL/GenBank/DDBJ whole genome shotgun (WGS) entry which is preliminary data.</text>
</comment>
<reference evidence="1 2" key="1">
    <citation type="submission" date="2015-01" db="EMBL/GenBank/DDBJ databases">
        <title>Lifestyle Evolution in Cyanobacterial Symbionts of Sponges.</title>
        <authorList>
            <person name="Burgsdorf I."/>
            <person name="Slaby B.M."/>
            <person name="Handley K.M."/>
            <person name="Haber M."/>
            <person name="Blom J."/>
            <person name="Marshall C.W."/>
            <person name="Gilbert J.A."/>
            <person name="Hentschel U."/>
            <person name="Steindler L."/>
        </authorList>
    </citation>
    <scope>NUCLEOTIDE SEQUENCE [LARGE SCALE GENOMIC DNA]</scope>
    <source>
        <strain evidence="1">142</strain>
    </source>
</reference>
<dbReference type="EMBL" id="JXUO01000303">
    <property type="protein sequence ID" value="KKZ10860.1"/>
    <property type="molecule type" value="Genomic_DNA"/>
</dbReference>
<gene>
    <name evidence="1" type="ORF">TH68_09655</name>
</gene>
<sequence length="76" mass="8646">MGSAGRGRDGIGIDRGVCAKPMGDFSTSKRFSMMNRLRNSTLLSSLGIRSFFMLRRILVTKWRSRYQRLVSSDLDK</sequence>